<dbReference type="EMBL" id="CP019070">
    <property type="protein sequence ID" value="APW66615.1"/>
    <property type="molecule type" value="Genomic_DNA"/>
</dbReference>
<dbReference type="GO" id="GO:0009294">
    <property type="term" value="P:DNA-mediated transformation"/>
    <property type="evidence" value="ECO:0007669"/>
    <property type="project" value="InterPro"/>
</dbReference>
<dbReference type="InterPro" id="IPR057666">
    <property type="entry name" value="DrpA_SLOG"/>
</dbReference>
<name>A0A1P8KQ00_9BACT</name>
<feature type="domain" description="Smf/DprA SLOG" evidence="2">
    <location>
        <begin position="11"/>
        <end position="205"/>
    </location>
</feature>
<dbReference type="OrthoDB" id="9785707at2"/>
<evidence type="ECO:0000256" key="1">
    <source>
        <dbReference type="ARBA" id="ARBA00006525"/>
    </source>
</evidence>
<dbReference type="Gene3D" id="3.40.50.450">
    <property type="match status" value="1"/>
</dbReference>
<dbReference type="Proteomes" id="UP000186074">
    <property type="component" value="Chromosome"/>
</dbReference>
<reference evidence="3 4" key="1">
    <citation type="submission" date="2017-01" db="EMBL/GenBank/DDBJ databases">
        <title>Genome sequencing of Arcobacter sp. LPB0137.</title>
        <authorList>
            <person name="Lee G.-W."/>
            <person name="Yi H."/>
        </authorList>
    </citation>
    <scope>NUCLEOTIDE SEQUENCE [LARGE SCALE GENOMIC DNA]</scope>
    <source>
        <strain evidence="3 4">LPB0137</strain>
    </source>
</reference>
<organism evidence="3 4">
    <name type="scientific">Poseidonibacter parvus</name>
    <dbReference type="NCBI Taxonomy" id="1850254"/>
    <lineage>
        <taxon>Bacteria</taxon>
        <taxon>Pseudomonadati</taxon>
        <taxon>Campylobacterota</taxon>
        <taxon>Epsilonproteobacteria</taxon>
        <taxon>Campylobacterales</taxon>
        <taxon>Arcobacteraceae</taxon>
        <taxon>Poseidonibacter</taxon>
    </lineage>
</organism>
<comment type="similarity">
    <text evidence="1">Belongs to the DprA/Smf family.</text>
</comment>
<keyword evidence="4" id="KW-1185">Reference proteome</keyword>
<accession>A0A1P8KQ00</accession>
<dbReference type="STRING" id="1850254.LPB137_12500"/>
<dbReference type="Pfam" id="PF02481">
    <property type="entry name" value="DNA_processg_A"/>
    <property type="match status" value="1"/>
</dbReference>
<dbReference type="InterPro" id="IPR003488">
    <property type="entry name" value="DprA"/>
</dbReference>
<dbReference type="KEGG" id="alp:LPB137_12500"/>
<evidence type="ECO:0000313" key="3">
    <source>
        <dbReference type="EMBL" id="APW66615.1"/>
    </source>
</evidence>
<evidence type="ECO:0000259" key="2">
    <source>
        <dbReference type="Pfam" id="PF02481"/>
    </source>
</evidence>
<protein>
    <submittedName>
        <fullName evidence="3">DNA processing protein DprA</fullName>
    </submittedName>
</protein>
<sequence length="258" mass="28721">MINQISFNIPELENMKKYPSELFYIGNTNLLKKKKISIIGTRRPSTYTKEFTHKLASKLSSFDICIVSGAAMGVDAISHIAAGYDNTIAVVANGLDIRYPSVNKNLISGIEQKGLMLSAYKTGEKARNYTFVLRNEIVVALGDILIVTQADIKSGSLTSVNYALKMGKKVYTLSHRINESLGTQELVKKGLVEVIYDIDEFLQTITNKLPSLKQNDEILHFCDTNPSYEEAISKFGDAILEYELEGKIRIENAKVSII</sequence>
<dbReference type="SUPFAM" id="SSF102405">
    <property type="entry name" value="MCP/YpsA-like"/>
    <property type="match status" value="1"/>
</dbReference>
<gene>
    <name evidence="3" type="ORF">LPB137_12500</name>
</gene>
<dbReference type="PANTHER" id="PTHR43022">
    <property type="entry name" value="PROTEIN SMF"/>
    <property type="match status" value="1"/>
</dbReference>
<dbReference type="RefSeq" id="WP_076088581.1">
    <property type="nucleotide sequence ID" value="NZ_CP019070.1"/>
</dbReference>
<dbReference type="AlphaFoldDB" id="A0A1P8KQ00"/>
<dbReference type="PANTHER" id="PTHR43022:SF1">
    <property type="entry name" value="PROTEIN SMF"/>
    <property type="match status" value="1"/>
</dbReference>
<evidence type="ECO:0000313" key="4">
    <source>
        <dbReference type="Proteomes" id="UP000186074"/>
    </source>
</evidence>
<proteinExistence type="inferred from homology"/>